<reference evidence="2" key="1">
    <citation type="journal article" date="2019" name="Int. J. Syst. Evol. Microbiol.">
        <title>The Global Catalogue of Microorganisms (GCM) 10K type strain sequencing project: providing services to taxonomists for standard genome sequencing and annotation.</title>
        <authorList>
            <consortium name="The Broad Institute Genomics Platform"/>
            <consortium name="The Broad Institute Genome Sequencing Center for Infectious Disease"/>
            <person name="Wu L."/>
            <person name="Ma J."/>
        </authorList>
    </citation>
    <scope>NUCLEOTIDE SEQUENCE [LARGE SCALE GENOMIC DNA]</scope>
    <source>
        <strain evidence="2">KCTC 42875</strain>
    </source>
</reference>
<name>A0ABV7RPI7_9GAMM</name>
<keyword evidence="2" id="KW-1185">Reference proteome</keyword>
<dbReference type="Gene3D" id="3.30.420.300">
    <property type="entry name" value="2-keto-3-deoxy-galactonokinase, substrate binding domain"/>
    <property type="match status" value="1"/>
</dbReference>
<dbReference type="InterPro" id="IPR042258">
    <property type="entry name" value="DGOK_N"/>
</dbReference>
<dbReference type="Pfam" id="PF05035">
    <property type="entry name" value="DGOK"/>
    <property type="match status" value="1"/>
</dbReference>
<dbReference type="InterPro" id="IPR042257">
    <property type="entry name" value="DGOK_C"/>
</dbReference>
<protein>
    <submittedName>
        <fullName evidence="1">2-dehydro-3-deoxygalactonokinase</fullName>
    </submittedName>
</protein>
<comment type="caution">
    <text evidence="1">The sequence shown here is derived from an EMBL/GenBank/DDBJ whole genome shotgun (WGS) entry which is preliminary data.</text>
</comment>
<evidence type="ECO:0000313" key="1">
    <source>
        <dbReference type="EMBL" id="MFC3550531.1"/>
    </source>
</evidence>
<dbReference type="Gene3D" id="3.30.420.310">
    <property type="entry name" value="2-keto-3-deoxy-galactonokinase, C-terminal domain"/>
    <property type="match status" value="1"/>
</dbReference>
<accession>A0ABV7RPI7</accession>
<dbReference type="CDD" id="cd24012">
    <property type="entry name" value="ASKHA_NBD_KDGal-kinase"/>
    <property type="match status" value="1"/>
</dbReference>
<proteinExistence type="predicted"/>
<evidence type="ECO:0000313" key="2">
    <source>
        <dbReference type="Proteomes" id="UP001595740"/>
    </source>
</evidence>
<sequence length="295" mass="31232">MIAVDWGTTRLRAYRLDADGAVLERRDGGEGALSCAGRHAQALAALIAGWDDGAIVLCGMVGARGGWREVPYVDCPADAVQLAAALLPLQDEDLPDRKLWLVPGMADHTRSVPDVMRGEETQVAGLLDTLDAGEHTVCLPGTHSKWVRVESGRITSIATAMTGELFALLRTHSTLGRLMESAQHDRFDAAAFDDGLARSAQPGGFSHHLFGVRSLGLFGRWPDEALPSYLSGLLIGHEVRALAASSSAPVHLLGGDALVDAYARALAALGIASIRHAETLGATGMHRLVRLRGIA</sequence>
<dbReference type="Proteomes" id="UP001595740">
    <property type="component" value="Unassembled WGS sequence"/>
</dbReference>
<dbReference type="EMBL" id="JBHRXK010000002">
    <property type="protein sequence ID" value="MFC3550531.1"/>
    <property type="molecule type" value="Genomic_DNA"/>
</dbReference>
<gene>
    <name evidence="1" type="ORF">ACFOLC_05825</name>
</gene>
<organism evidence="1 2">
    <name type="scientific">Lysobacter cavernae</name>
    <dbReference type="NCBI Taxonomy" id="1685901"/>
    <lineage>
        <taxon>Bacteria</taxon>
        <taxon>Pseudomonadati</taxon>
        <taxon>Pseudomonadota</taxon>
        <taxon>Gammaproteobacteria</taxon>
        <taxon>Lysobacterales</taxon>
        <taxon>Lysobacteraceae</taxon>
        <taxon>Lysobacter</taxon>
    </lineage>
</organism>
<dbReference type="RefSeq" id="WP_386758286.1">
    <property type="nucleotide sequence ID" value="NZ_JBHRXK010000002.1"/>
</dbReference>
<dbReference type="InterPro" id="IPR007729">
    <property type="entry name" value="DGOK"/>
</dbReference>